<evidence type="ECO:0000259" key="5">
    <source>
        <dbReference type="Pfam" id="PF00082"/>
    </source>
</evidence>
<sequence length="351" mass="38270">MKFVILATIVAIAAAYHGPEVPIHLDRIDKQAENCPWNPQLASYNPKVYVNNDAVVYIVGHGLDEYHDNFAKPGGGSNADILFDFFSPNLGVDTNGLGTAIAGAVGGYYTGVGRNISLEGVRVIDEPSYKNIDMKNYEDGLRAVVTDYKGRKAENPVNYTRGVVLLCPYINVTSADTTDVEMYIIDMLNEDLVVVGPTGDSEDAPFKNCTDYFPGNMDQQGLITVGNCLNSNILHLNSIPGACNEIYAPGSYVYTSYYDIDDPNNHDNYVQAKPGSPLAAALVAGAAAMVRSSCPGLDNTEVEQKIIEFSTTKNDEVRHPVTNEVVGYMLRYPNENDAYEFCTPPITAQYT</sequence>
<dbReference type="InterPro" id="IPR015500">
    <property type="entry name" value="Peptidase_S8_subtilisin-rel"/>
</dbReference>
<keyword evidence="1" id="KW-0645">Protease</keyword>
<evidence type="ECO:0000313" key="7">
    <source>
        <dbReference type="RefSeq" id="XP_006821185.1"/>
    </source>
</evidence>
<evidence type="ECO:0000256" key="1">
    <source>
        <dbReference type="ARBA" id="ARBA00022670"/>
    </source>
</evidence>
<gene>
    <name evidence="7" type="primary">LOC102808071</name>
</gene>
<evidence type="ECO:0000313" key="6">
    <source>
        <dbReference type="Proteomes" id="UP000694865"/>
    </source>
</evidence>
<dbReference type="RefSeq" id="XP_006821185.1">
    <property type="nucleotide sequence ID" value="XM_006821122.1"/>
</dbReference>
<evidence type="ECO:0000256" key="2">
    <source>
        <dbReference type="ARBA" id="ARBA00022801"/>
    </source>
</evidence>
<keyword evidence="4" id="KW-0732">Signal</keyword>
<protein>
    <submittedName>
        <fullName evidence="7">Uncharacterized protein LOC102808071</fullName>
    </submittedName>
</protein>
<dbReference type="SUPFAM" id="SSF52743">
    <property type="entry name" value="Subtilisin-like"/>
    <property type="match status" value="1"/>
</dbReference>
<feature type="domain" description="Peptidase S8/S53" evidence="5">
    <location>
        <begin position="180"/>
        <end position="313"/>
    </location>
</feature>
<dbReference type="PRINTS" id="PR00723">
    <property type="entry name" value="SUBTILISIN"/>
</dbReference>
<evidence type="ECO:0000256" key="3">
    <source>
        <dbReference type="ARBA" id="ARBA00022825"/>
    </source>
</evidence>
<reference evidence="7" key="1">
    <citation type="submission" date="2025-08" db="UniProtKB">
        <authorList>
            <consortium name="RefSeq"/>
        </authorList>
    </citation>
    <scope>IDENTIFICATION</scope>
    <source>
        <tissue evidence="7">Testes</tissue>
    </source>
</reference>
<dbReference type="Pfam" id="PF00082">
    <property type="entry name" value="Peptidase_S8"/>
    <property type="match status" value="1"/>
</dbReference>
<proteinExistence type="predicted"/>
<keyword evidence="2" id="KW-0378">Hydrolase</keyword>
<keyword evidence="6" id="KW-1185">Reference proteome</keyword>
<feature type="chain" id="PRO_5047354003" evidence="4">
    <location>
        <begin position="16"/>
        <end position="351"/>
    </location>
</feature>
<organism evidence="6 7">
    <name type="scientific">Saccoglossus kowalevskii</name>
    <name type="common">Acorn worm</name>
    <dbReference type="NCBI Taxonomy" id="10224"/>
    <lineage>
        <taxon>Eukaryota</taxon>
        <taxon>Metazoa</taxon>
        <taxon>Hemichordata</taxon>
        <taxon>Enteropneusta</taxon>
        <taxon>Harrimaniidae</taxon>
        <taxon>Saccoglossus</taxon>
    </lineage>
</organism>
<accession>A0ABM0MME4</accession>
<feature type="signal peptide" evidence="4">
    <location>
        <begin position="1"/>
        <end position="15"/>
    </location>
</feature>
<keyword evidence="3" id="KW-0720">Serine protease</keyword>
<dbReference type="Gene3D" id="3.40.50.200">
    <property type="entry name" value="Peptidase S8/S53 domain"/>
    <property type="match status" value="1"/>
</dbReference>
<dbReference type="InterPro" id="IPR000209">
    <property type="entry name" value="Peptidase_S8/S53_dom"/>
</dbReference>
<dbReference type="GeneID" id="102808071"/>
<evidence type="ECO:0000256" key="4">
    <source>
        <dbReference type="SAM" id="SignalP"/>
    </source>
</evidence>
<dbReference type="InterPro" id="IPR036852">
    <property type="entry name" value="Peptidase_S8/S53_dom_sf"/>
</dbReference>
<dbReference type="Proteomes" id="UP000694865">
    <property type="component" value="Unplaced"/>
</dbReference>
<name>A0ABM0MME4_SACKO</name>